<dbReference type="Proteomes" id="UP001148838">
    <property type="component" value="Unassembled WGS sequence"/>
</dbReference>
<organism evidence="2 3">
    <name type="scientific">Periplaneta americana</name>
    <name type="common">American cockroach</name>
    <name type="synonym">Blatta americana</name>
    <dbReference type="NCBI Taxonomy" id="6978"/>
    <lineage>
        <taxon>Eukaryota</taxon>
        <taxon>Metazoa</taxon>
        <taxon>Ecdysozoa</taxon>
        <taxon>Arthropoda</taxon>
        <taxon>Hexapoda</taxon>
        <taxon>Insecta</taxon>
        <taxon>Pterygota</taxon>
        <taxon>Neoptera</taxon>
        <taxon>Polyneoptera</taxon>
        <taxon>Dictyoptera</taxon>
        <taxon>Blattodea</taxon>
        <taxon>Blattoidea</taxon>
        <taxon>Blattidae</taxon>
        <taxon>Blattinae</taxon>
        <taxon>Periplaneta</taxon>
    </lineage>
</organism>
<protein>
    <submittedName>
        <fullName evidence="2">Uncharacterized protein</fullName>
    </submittedName>
</protein>
<dbReference type="EMBL" id="JAJSOF020000021">
    <property type="protein sequence ID" value="KAJ4437685.1"/>
    <property type="molecule type" value="Genomic_DNA"/>
</dbReference>
<comment type="caution">
    <text evidence="2">The sequence shown here is derived from an EMBL/GenBank/DDBJ whole genome shotgun (WGS) entry which is preliminary data.</text>
</comment>
<proteinExistence type="predicted"/>
<sequence>MEEAIDAVLKRSSLKFGINGILSLCQSLSLFLLPRESTINEVCGGIYGYCSSSFHIAQIFRYHFIISAPRYALKCTVYVEAPGLESARLLLRVQFKVCHGSLYVVIWLADEPREFNLPTLPQRRITYVPEKLPTRAKGHFAKMYEDKLKVNGKWYDLEFCLRNEDHPEFGLTRRTKDDKVDVCYMSEGKEQKKIIPTSRTEQVIVADHMVTGANSSEFRNPHADVRGSVEVMTHREDKCNVIKQRKQIPSLHTMAVRLLTGWKKGTHRMPFAIPMIRREPKDYLSDCHLFCLTNITGITSKTKYTVKYPNLKSAIRPVLHNEQFPVPVYADTTLGNNSDSDLTETENVSDENKNDPTFEANTCSSEPYFPNQKDLNDLIRDLNLSKQQAEGLASRLKGWNLLQKDVRICSYRGHHSDFKDCFSEENGIVFCNDICSVMETLGLQHRPDEWRLFIDSSKVSLKAVLLHIGNELASIPVAHAADMKETYQNMKVILEKIQYGKYEWYICAMGCNMSLKTHFLDSHLDFFPENLGAVSDEHEVVSGISKLNLIQKYPLLSETNVKEGVFDCLQINQIIKDAAFINVYQERPRASDVKPFRYIINKFLDNNKDSQYEQTVITCSKIGNTLIYRCSGAHGYG</sequence>
<name>A0ABQ8SW75_PERAM</name>
<evidence type="ECO:0000313" key="3">
    <source>
        <dbReference type="Proteomes" id="UP001148838"/>
    </source>
</evidence>
<keyword evidence="3" id="KW-1185">Reference proteome</keyword>
<evidence type="ECO:0000313" key="2">
    <source>
        <dbReference type="EMBL" id="KAJ4437685.1"/>
    </source>
</evidence>
<feature type="region of interest" description="Disordered" evidence="1">
    <location>
        <begin position="335"/>
        <end position="363"/>
    </location>
</feature>
<accession>A0ABQ8SW75</accession>
<reference evidence="2 3" key="1">
    <citation type="journal article" date="2022" name="Allergy">
        <title>Genome assembly and annotation of Periplaneta americana reveal a comprehensive cockroach allergen profile.</title>
        <authorList>
            <person name="Wang L."/>
            <person name="Xiong Q."/>
            <person name="Saelim N."/>
            <person name="Wang L."/>
            <person name="Nong W."/>
            <person name="Wan A.T."/>
            <person name="Shi M."/>
            <person name="Liu X."/>
            <person name="Cao Q."/>
            <person name="Hui J.H.L."/>
            <person name="Sookrung N."/>
            <person name="Leung T.F."/>
            <person name="Tungtrongchitr A."/>
            <person name="Tsui S.K.W."/>
        </authorList>
    </citation>
    <scope>NUCLEOTIDE SEQUENCE [LARGE SCALE GENOMIC DNA]</scope>
    <source>
        <strain evidence="2">PWHHKU_190912</strain>
    </source>
</reference>
<evidence type="ECO:0000256" key="1">
    <source>
        <dbReference type="SAM" id="MobiDB-lite"/>
    </source>
</evidence>
<gene>
    <name evidence="2" type="ORF">ANN_17830</name>
</gene>
<dbReference type="PANTHER" id="PTHR46114:SF1">
    <property type="entry name" value="ZAD DOMAIN-CONTAINING PROTEIN"/>
    <property type="match status" value="1"/>
</dbReference>
<dbReference type="PANTHER" id="PTHR46114">
    <property type="entry name" value="APPLE DOMAIN-CONTAINING PROTEIN"/>
    <property type="match status" value="1"/>
</dbReference>